<dbReference type="RefSeq" id="WP_379576807.1">
    <property type="nucleotide sequence ID" value="NZ_JBHUFV010000050.1"/>
</dbReference>
<comment type="caution">
    <text evidence="1">The sequence shown here is derived from an EMBL/GenBank/DDBJ whole genome shotgun (WGS) entry which is preliminary data.</text>
</comment>
<name>A0ABW4T6P2_9ACTN</name>
<keyword evidence="2" id="KW-1185">Reference proteome</keyword>
<organism evidence="1 2">
    <name type="scientific">Nonomuraea mangrovi</name>
    <dbReference type="NCBI Taxonomy" id="2316207"/>
    <lineage>
        <taxon>Bacteria</taxon>
        <taxon>Bacillati</taxon>
        <taxon>Actinomycetota</taxon>
        <taxon>Actinomycetes</taxon>
        <taxon>Streptosporangiales</taxon>
        <taxon>Streptosporangiaceae</taxon>
        <taxon>Nonomuraea</taxon>
    </lineage>
</organism>
<dbReference type="Proteomes" id="UP001597368">
    <property type="component" value="Unassembled WGS sequence"/>
</dbReference>
<sequence>MNPEVNFQIMRSRINDLHAAAAHERQVREARKAPRAERRQRSFFARLRAA</sequence>
<reference evidence="2" key="1">
    <citation type="journal article" date="2019" name="Int. J. Syst. Evol. Microbiol.">
        <title>The Global Catalogue of Microorganisms (GCM) 10K type strain sequencing project: providing services to taxonomists for standard genome sequencing and annotation.</title>
        <authorList>
            <consortium name="The Broad Institute Genomics Platform"/>
            <consortium name="The Broad Institute Genome Sequencing Center for Infectious Disease"/>
            <person name="Wu L."/>
            <person name="Ma J."/>
        </authorList>
    </citation>
    <scope>NUCLEOTIDE SEQUENCE [LARGE SCALE GENOMIC DNA]</scope>
    <source>
        <strain evidence="2">ICMP 6774ER</strain>
    </source>
</reference>
<protein>
    <submittedName>
        <fullName evidence="1">Uncharacterized protein</fullName>
    </submittedName>
</protein>
<evidence type="ECO:0000313" key="2">
    <source>
        <dbReference type="Proteomes" id="UP001597368"/>
    </source>
</evidence>
<proteinExistence type="predicted"/>
<gene>
    <name evidence="1" type="ORF">ACFSKW_33960</name>
</gene>
<accession>A0ABW4T6P2</accession>
<dbReference type="EMBL" id="JBHUFV010000050">
    <property type="protein sequence ID" value="MFD1936491.1"/>
    <property type="molecule type" value="Genomic_DNA"/>
</dbReference>
<evidence type="ECO:0000313" key="1">
    <source>
        <dbReference type="EMBL" id="MFD1936491.1"/>
    </source>
</evidence>